<keyword evidence="6" id="KW-1185">Reference proteome</keyword>
<reference evidence="6" key="1">
    <citation type="journal article" date="2019" name="Int. J. Syst. Evol. Microbiol.">
        <title>The Global Catalogue of Microorganisms (GCM) 10K type strain sequencing project: providing services to taxonomists for standard genome sequencing and annotation.</title>
        <authorList>
            <consortium name="The Broad Institute Genomics Platform"/>
            <consortium name="The Broad Institute Genome Sequencing Center for Infectious Disease"/>
            <person name="Wu L."/>
            <person name="Ma J."/>
        </authorList>
    </citation>
    <scope>NUCLEOTIDE SEQUENCE [LARGE SCALE GENOMIC DNA]</scope>
    <source>
        <strain evidence="6">JCM 17923</strain>
    </source>
</reference>
<name>A0ABP8IKA6_9BACT</name>
<evidence type="ECO:0000256" key="3">
    <source>
        <dbReference type="ARBA" id="ARBA00023163"/>
    </source>
</evidence>
<dbReference type="Pfam" id="PF01638">
    <property type="entry name" value="HxlR"/>
    <property type="match status" value="1"/>
</dbReference>
<organism evidence="5 6">
    <name type="scientific">Hymenobacter saemangeumensis</name>
    <dbReference type="NCBI Taxonomy" id="1084522"/>
    <lineage>
        <taxon>Bacteria</taxon>
        <taxon>Pseudomonadati</taxon>
        <taxon>Bacteroidota</taxon>
        <taxon>Cytophagia</taxon>
        <taxon>Cytophagales</taxon>
        <taxon>Hymenobacteraceae</taxon>
        <taxon>Hymenobacter</taxon>
    </lineage>
</organism>
<evidence type="ECO:0000256" key="2">
    <source>
        <dbReference type="ARBA" id="ARBA00023125"/>
    </source>
</evidence>
<dbReference type="EMBL" id="BAABGZ010000059">
    <property type="protein sequence ID" value="GAA4361314.1"/>
    <property type="molecule type" value="Genomic_DNA"/>
</dbReference>
<feature type="domain" description="HTH hxlR-type" evidence="4">
    <location>
        <begin position="38"/>
        <end position="137"/>
    </location>
</feature>
<accession>A0ABP8IKA6</accession>
<dbReference type="RefSeq" id="WP_345236732.1">
    <property type="nucleotide sequence ID" value="NZ_BAABGZ010000059.1"/>
</dbReference>
<dbReference type="PROSITE" id="PS51118">
    <property type="entry name" value="HTH_HXLR"/>
    <property type="match status" value="1"/>
</dbReference>
<dbReference type="InterPro" id="IPR036388">
    <property type="entry name" value="WH-like_DNA-bd_sf"/>
</dbReference>
<dbReference type="Gene3D" id="1.10.10.10">
    <property type="entry name" value="Winged helix-like DNA-binding domain superfamily/Winged helix DNA-binding domain"/>
    <property type="match status" value="1"/>
</dbReference>
<evidence type="ECO:0000313" key="5">
    <source>
        <dbReference type="EMBL" id="GAA4361314.1"/>
    </source>
</evidence>
<keyword evidence="1" id="KW-0805">Transcription regulation</keyword>
<dbReference type="PANTHER" id="PTHR33204:SF18">
    <property type="entry name" value="TRANSCRIPTIONAL REGULATORY PROTEIN"/>
    <property type="match status" value="1"/>
</dbReference>
<keyword evidence="2" id="KW-0238">DNA-binding</keyword>
<gene>
    <name evidence="5" type="ORF">GCM10023185_28310</name>
</gene>
<dbReference type="InterPro" id="IPR036390">
    <property type="entry name" value="WH_DNA-bd_sf"/>
</dbReference>
<evidence type="ECO:0000259" key="4">
    <source>
        <dbReference type="PROSITE" id="PS51118"/>
    </source>
</evidence>
<comment type="caution">
    <text evidence="5">The sequence shown here is derived from an EMBL/GenBank/DDBJ whole genome shotgun (WGS) entry which is preliminary data.</text>
</comment>
<evidence type="ECO:0000256" key="1">
    <source>
        <dbReference type="ARBA" id="ARBA00023015"/>
    </source>
</evidence>
<sequence length="147" mass="16421">MKPGTSPATVAEQQHLATREKIHQLFGHLDPACPPTVCPIRDVLAPVSDKWSILIVIFLGLVPTRRFNDLKRCLYGVSSKTLTERLKHLERDGYLARTVYPEVPIRVEYHLTSFGQAYLAQLLALTEWVQAAMPGILQARQAGAPHV</sequence>
<dbReference type="InterPro" id="IPR002577">
    <property type="entry name" value="HTH_HxlR"/>
</dbReference>
<evidence type="ECO:0000313" key="6">
    <source>
        <dbReference type="Proteomes" id="UP001501153"/>
    </source>
</evidence>
<proteinExistence type="predicted"/>
<protein>
    <recommendedName>
        <fullName evidence="4">HTH hxlR-type domain-containing protein</fullName>
    </recommendedName>
</protein>
<dbReference type="SUPFAM" id="SSF46785">
    <property type="entry name" value="Winged helix' DNA-binding domain"/>
    <property type="match status" value="1"/>
</dbReference>
<dbReference type="PANTHER" id="PTHR33204">
    <property type="entry name" value="TRANSCRIPTIONAL REGULATOR, MARR FAMILY"/>
    <property type="match status" value="1"/>
</dbReference>
<keyword evidence="3" id="KW-0804">Transcription</keyword>
<dbReference type="Proteomes" id="UP001501153">
    <property type="component" value="Unassembled WGS sequence"/>
</dbReference>